<reference evidence="1 2" key="1">
    <citation type="submission" date="2024-01" db="EMBL/GenBank/DDBJ databases">
        <title>The genome of the rayed Mediterranean limpet Patella caerulea (Linnaeus, 1758).</title>
        <authorList>
            <person name="Anh-Thu Weber A."/>
            <person name="Halstead-Nussloch G."/>
        </authorList>
    </citation>
    <scope>NUCLEOTIDE SEQUENCE [LARGE SCALE GENOMIC DNA]</scope>
    <source>
        <strain evidence="1">AATW-2023a</strain>
        <tissue evidence="1">Whole specimen</tissue>
    </source>
</reference>
<dbReference type="AlphaFoldDB" id="A0AAN8J818"/>
<dbReference type="GO" id="GO:0005737">
    <property type="term" value="C:cytoplasm"/>
    <property type="evidence" value="ECO:0007669"/>
    <property type="project" value="TreeGrafter"/>
</dbReference>
<keyword evidence="2" id="KW-1185">Reference proteome</keyword>
<evidence type="ECO:0000313" key="2">
    <source>
        <dbReference type="Proteomes" id="UP001347796"/>
    </source>
</evidence>
<organism evidence="1 2">
    <name type="scientific">Patella caerulea</name>
    <name type="common">Rayed Mediterranean limpet</name>
    <dbReference type="NCBI Taxonomy" id="87958"/>
    <lineage>
        <taxon>Eukaryota</taxon>
        <taxon>Metazoa</taxon>
        <taxon>Spiralia</taxon>
        <taxon>Lophotrochozoa</taxon>
        <taxon>Mollusca</taxon>
        <taxon>Gastropoda</taxon>
        <taxon>Patellogastropoda</taxon>
        <taxon>Patelloidea</taxon>
        <taxon>Patellidae</taxon>
        <taxon>Patella</taxon>
    </lineage>
</organism>
<protein>
    <submittedName>
        <fullName evidence="1">Uncharacterized protein</fullName>
    </submittedName>
</protein>
<dbReference type="EMBL" id="JAZGQO010000011">
    <property type="protein sequence ID" value="KAK6172321.1"/>
    <property type="molecule type" value="Genomic_DNA"/>
</dbReference>
<dbReference type="InterPro" id="IPR043460">
    <property type="entry name" value="MEDAG/TEX26"/>
</dbReference>
<evidence type="ECO:0000313" key="1">
    <source>
        <dbReference type="EMBL" id="KAK6172321.1"/>
    </source>
</evidence>
<comment type="caution">
    <text evidence="1">The sequence shown here is derived from an EMBL/GenBank/DDBJ whole genome shotgun (WGS) entry which is preliminary data.</text>
</comment>
<dbReference type="Proteomes" id="UP001347796">
    <property type="component" value="Unassembled WGS sequence"/>
</dbReference>
<proteinExistence type="predicted"/>
<accession>A0AAN8J818</accession>
<name>A0AAN8J818_PATCE</name>
<sequence length="367" mass="41962">MPGPGPIITLLCLEKYKMALVENSHFSADASESCDKHIDYTNLGPRFKKQLEYAYVRAGIDDRKRCYEKLNSVGVEDSRTRRPYTAMPILERTGTCSEDGFQAPYATTYKKQYYPKKYPITIATRPMTTGANVAQPESRTENTHYDFEYSRKIPNPNHIYRTGSASGTRNNKPHPSKEFLIWRFPGNTKPSPRDYIKENVTDAKLNEIHRRLCRSTYQSDYLGMPQGYEIVPTSSDLIRQPRYALDSFQRSTYQVPVQPDRLKVATTRYGSNNNKYIPVYGTIPQANGNTTYGNKVTTYDRYYNHNDSALYTDKGYHNDMLQRYGLNRTYEPVSPATPVSSGGMRKMRSLVPSATPVTSFTPQPVVY</sequence>
<dbReference type="PANTHER" id="PTHR33769">
    <property type="entry name" value="TESTIS-EXPRESSED PROTEIN 26 ISOFORM X3"/>
    <property type="match status" value="1"/>
</dbReference>
<gene>
    <name evidence="1" type="ORF">SNE40_016005</name>
</gene>
<dbReference type="PANTHER" id="PTHR33769:SF2">
    <property type="entry name" value="TESTIS-EXPRESSED PROTEIN 26"/>
    <property type="match status" value="1"/>
</dbReference>